<comment type="caution">
    <text evidence="3">The sequence shown here is derived from an EMBL/GenBank/DDBJ whole genome shotgun (WGS) entry which is preliminary data.</text>
</comment>
<organism evidence="3 4">
    <name type="scientific">Pseudaminobacter salicylatoxidans</name>
    <dbReference type="NCBI Taxonomy" id="93369"/>
    <lineage>
        <taxon>Bacteria</taxon>
        <taxon>Pseudomonadati</taxon>
        <taxon>Pseudomonadota</taxon>
        <taxon>Alphaproteobacteria</taxon>
        <taxon>Hyphomicrobiales</taxon>
        <taxon>Phyllobacteriaceae</taxon>
        <taxon>Pseudaminobacter</taxon>
    </lineage>
</organism>
<keyword evidence="2" id="KW-0732">Signal</keyword>
<proteinExistence type="predicted"/>
<sequence>MTPLSRLCGVATLAMLAVVPALARAQTALQPYQMVRSLEIVQDRIATGDHAIMPMQRELLAIIDSRLRAMKTSDFADDRNLQALLVYAMSGGNPATVSIVLSRLDLAGPNKDIGTGVLHYLNGRNTEAHAALRPVDPLALPPALGAFAALIKGSIVGTEAPAEALKLLDEARLLAPGTLVEEGALRRSIGLAAGTGDTTRFMRAASQYAERYLRSPYASQFADAFVAGVVTLHGSLDLAAIGDITALMDAEQERVIYLRIARRAGINGFEELASFASDKAQEAGLRVNVAEDPRALLYSSLAAVSSGTSEEISAKLAKIDRRKLSASDRELFDAVAAVAAKLTATPPRLPAPPVEPETADMAAMDEGDIPVLDVETAPLPRQATAAGRVAPAPKPASATAPIAAPSDKKVAETRRRLEEIDRLLGDVR</sequence>
<feature type="signal peptide" evidence="2">
    <location>
        <begin position="1"/>
        <end position="23"/>
    </location>
</feature>
<dbReference type="Proteomes" id="UP000245396">
    <property type="component" value="Unassembled WGS sequence"/>
</dbReference>
<dbReference type="OrthoDB" id="9812933at2"/>
<dbReference type="RefSeq" id="WP_109613156.1">
    <property type="nucleotide sequence ID" value="NZ_QGGG01000008.1"/>
</dbReference>
<feature type="chain" id="PRO_5016429482" evidence="2">
    <location>
        <begin position="24"/>
        <end position="428"/>
    </location>
</feature>
<accession>A0A316C1T2</accession>
<feature type="compositionally biased region" description="Low complexity" evidence="1">
    <location>
        <begin position="395"/>
        <end position="405"/>
    </location>
</feature>
<dbReference type="EMBL" id="QGGG01000008">
    <property type="protein sequence ID" value="PWJ83692.1"/>
    <property type="molecule type" value="Genomic_DNA"/>
</dbReference>
<reference evidence="3 4" key="1">
    <citation type="submission" date="2018-05" db="EMBL/GenBank/DDBJ databases">
        <title>Genomic Encyclopedia of Type Strains, Phase IV (KMG-IV): sequencing the most valuable type-strain genomes for metagenomic binning, comparative biology and taxonomic classification.</title>
        <authorList>
            <person name="Goeker M."/>
        </authorList>
    </citation>
    <scope>NUCLEOTIDE SEQUENCE [LARGE SCALE GENOMIC DNA]</scope>
    <source>
        <strain evidence="3 4">DSM 6986</strain>
    </source>
</reference>
<protein>
    <submittedName>
        <fullName evidence="3">Chemotaxis protein MotC</fullName>
    </submittedName>
</protein>
<gene>
    <name evidence="3" type="ORF">C7441_10884</name>
</gene>
<evidence type="ECO:0000313" key="3">
    <source>
        <dbReference type="EMBL" id="PWJ83692.1"/>
    </source>
</evidence>
<dbReference type="STRING" id="1192868.GCA_000304395_03706"/>
<name>A0A316C1T2_PSESE</name>
<keyword evidence="4" id="KW-1185">Reference proteome</keyword>
<evidence type="ECO:0000313" key="4">
    <source>
        <dbReference type="Proteomes" id="UP000245396"/>
    </source>
</evidence>
<dbReference type="AlphaFoldDB" id="A0A316C1T2"/>
<evidence type="ECO:0000256" key="1">
    <source>
        <dbReference type="SAM" id="MobiDB-lite"/>
    </source>
</evidence>
<evidence type="ECO:0000256" key="2">
    <source>
        <dbReference type="SAM" id="SignalP"/>
    </source>
</evidence>
<feature type="region of interest" description="Disordered" evidence="1">
    <location>
        <begin position="382"/>
        <end position="413"/>
    </location>
</feature>